<name>A0ABN3D001_9ACTN</name>
<gene>
    <name evidence="2" type="ORF">GCM10009850_105440</name>
</gene>
<comment type="caution">
    <text evidence="2">The sequence shown here is derived from an EMBL/GenBank/DDBJ whole genome shotgun (WGS) entry which is preliminary data.</text>
</comment>
<dbReference type="EMBL" id="BAAAQX010000047">
    <property type="protein sequence ID" value="GAA2215077.1"/>
    <property type="molecule type" value="Genomic_DNA"/>
</dbReference>
<keyword evidence="3" id="KW-1185">Reference proteome</keyword>
<evidence type="ECO:0000313" key="2">
    <source>
        <dbReference type="EMBL" id="GAA2215077.1"/>
    </source>
</evidence>
<reference evidence="2 3" key="1">
    <citation type="journal article" date="2019" name="Int. J. Syst. Evol. Microbiol.">
        <title>The Global Catalogue of Microorganisms (GCM) 10K type strain sequencing project: providing services to taxonomists for standard genome sequencing and annotation.</title>
        <authorList>
            <consortium name="The Broad Institute Genomics Platform"/>
            <consortium name="The Broad Institute Genome Sequencing Center for Infectious Disease"/>
            <person name="Wu L."/>
            <person name="Ma J."/>
        </authorList>
    </citation>
    <scope>NUCLEOTIDE SEQUENCE [LARGE SCALE GENOMIC DNA]</scope>
    <source>
        <strain evidence="2 3">JCM 16114</strain>
    </source>
</reference>
<dbReference type="Proteomes" id="UP001499843">
    <property type="component" value="Unassembled WGS sequence"/>
</dbReference>
<proteinExistence type="predicted"/>
<feature type="transmembrane region" description="Helical" evidence="1">
    <location>
        <begin position="39"/>
        <end position="59"/>
    </location>
</feature>
<organism evidence="2 3">
    <name type="scientific">Nonomuraea monospora</name>
    <dbReference type="NCBI Taxonomy" id="568818"/>
    <lineage>
        <taxon>Bacteria</taxon>
        <taxon>Bacillati</taxon>
        <taxon>Actinomycetota</taxon>
        <taxon>Actinomycetes</taxon>
        <taxon>Streptosporangiales</taxon>
        <taxon>Streptosporangiaceae</taxon>
        <taxon>Nonomuraea</taxon>
    </lineage>
</organism>
<dbReference type="RefSeq" id="WP_344493513.1">
    <property type="nucleotide sequence ID" value="NZ_BAAAQX010000047.1"/>
</dbReference>
<evidence type="ECO:0000256" key="1">
    <source>
        <dbReference type="SAM" id="Phobius"/>
    </source>
</evidence>
<evidence type="ECO:0000313" key="3">
    <source>
        <dbReference type="Proteomes" id="UP001499843"/>
    </source>
</evidence>
<keyword evidence="1" id="KW-0812">Transmembrane</keyword>
<accession>A0ABN3D001</accession>
<sequence length="221" mass="23235">MTIEDDLAGAMAAHVSSVQAAPDLGRSVRRRHRARTIRLRTAGAALVTAAVAAAVPAAFTGPSVTGETANRAVMTEPPASPRQFGGIRLAYLPDGLTWVADPGTVHPESSYIASFEKVGDASGRRFVQLVVFHGASAIERAAPPSWEGTEVVDVNGKQARLATVSANGEVVPYGTEGGTPTIVWELRPGLAVELCVSPEYAKEIDAARELRRIARGVRETG</sequence>
<keyword evidence="1" id="KW-0472">Membrane</keyword>
<keyword evidence="1" id="KW-1133">Transmembrane helix</keyword>
<protein>
    <submittedName>
        <fullName evidence="2">Uncharacterized protein</fullName>
    </submittedName>
</protein>